<dbReference type="Proteomes" id="UP001175271">
    <property type="component" value="Unassembled WGS sequence"/>
</dbReference>
<feature type="transmembrane region" description="Helical" evidence="5">
    <location>
        <begin position="193"/>
        <end position="212"/>
    </location>
</feature>
<feature type="domain" description="G-protein coupled receptors family 1 profile" evidence="6">
    <location>
        <begin position="29"/>
        <end position="285"/>
    </location>
</feature>
<feature type="transmembrane region" description="Helical" evidence="5">
    <location>
        <begin position="20"/>
        <end position="38"/>
    </location>
</feature>
<dbReference type="GO" id="GO:0016020">
    <property type="term" value="C:membrane"/>
    <property type="evidence" value="ECO:0007669"/>
    <property type="project" value="UniProtKB-SubCell"/>
</dbReference>
<dbReference type="PANTHER" id="PTHR22718:SF25">
    <property type="entry name" value="G-PROTEIN COUPLED RECEPTORS FAMILY 1 PROFILE DOMAIN-CONTAINING PROTEIN"/>
    <property type="match status" value="1"/>
</dbReference>
<dbReference type="CDD" id="cd00637">
    <property type="entry name" value="7tm_classA_rhodopsin-like"/>
    <property type="match status" value="1"/>
</dbReference>
<dbReference type="PANTHER" id="PTHR22718">
    <property type="entry name" value="SERPENTINE RECEPTOR, CLASS X"/>
    <property type="match status" value="1"/>
</dbReference>
<dbReference type="AlphaFoldDB" id="A0AA39LWY6"/>
<evidence type="ECO:0000256" key="2">
    <source>
        <dbReference type="ARBA" id="ARBA00022692"/>
    </source>
</evidence>
<proteinExistence type="predicted"/>
<evidence type="ECO:0000256" key="4">
    <source>
        <dbReference type="ARBA" id="ARBA00023136"/>
    </source>
</evidence>
<keyword evidence="3 5" id="KW-1133">Transmembrane helix</keyword>
<comment type="caution">
    <text evidence="7">The sequence shown here is derived from an EMBL/GenBank/DDBJ whole genome shotgun (WGS) entry which is preliminary data.</text>
</comment>
<protein>
    <recommendedName>
        <fullName evidence="6">G-protein coupled receptors family 1 profile domain-containing protein</fullName>
    </recommendedName>
</protein>
<comment type="subcellular location">
    <subcellularLocation>
        <location evidence="1">Membrane</location>
    </subcellularLocation>
</comment>
<organism evidence="7 8">
    <name type="scientific">Steinernema hermaphroditum</name>
    <dbReference type="NCBI Taxonomy" id="289476"/>
    <lineage>
        <taxon>Eukaryota</taxon>
        <taxon>Metazoa</taxon>
        <taxon>Ecdysozoa</taxon>
        <taxon>Nematoda</taxon>
        <taxon>Chromadorea</taxon>
        <taxon>Rhabditida</taxon>
        <taxon>Tylenchina</taxon>
        <taxon>Panagrolaimomorpha</taxon>
        <taxon>Strongyloidoidea</taxon>
        <taxon>Steinernematidae</taxon>
        <taxon>Steinernema</taxon>
    </lineage>
</organism>
<feature type="transmembrane region" description="Helical" evidence="5">
    <location>
        <begin position="265"/>
        <end position="288"/>
    </location>
</feature>
<feature type="transmembrane region" description="Helical" evidence="5">
    <location>
        <begin position="50"/>
        <end position="76"/>
    </location>
</feature>
<accession>A0AA39LWY6</accession>
<dbReference type="InterPro" id="IPR019430">
    <property type="entry name" value="7TM_GPCR_serpentine_rcpt_Srx"/>
</dbReference>
<dbReference type="SUPFAM" id="SSF81321">
    <property type="entry name" value="Family A G protein-coupled receptor-like"/>
    <property type="match status" value="1"/>
</dbReference>
<feature type="transmembrane region" description="Helical" evidence="5">
    <location>
        <begin position="133"/>
        <end position="151"/>
    </location>
</feature>
<keyword evidence="4 5" id="KW-0472">Membrane</keyword>
<feature type="transmembrane region" description="Helical" evidence="5">
    <location>
        <begin position="232"/>
        <end position="253"/>
    </location>
</feature>
<dbReference type="EMBL" id="JAUCMV010000003">
    <property type="protein sequence ID" value="KAK0412652.1"/>
    <property type="molecule type" value="Genomic_DNA"/>
</dbReference>
<evidence type="ECO:0000256" key="1">
    <source>
        <dbReference type="ARBA" id="ARBA00004370"/>
    </source>
</evidence>
<dbReference type="Pfam" id="PF10328">
    <property type="entry name" value="7TM_GPCR_Srx"/>
    <property type="match status" value="1"/>
</dbReference>
<sequence length="333" mass="37353">MSNFSAPPLEVRLAGGTMTSLTAIIGFLGNFMLIVVSAKNFASFRKTPFFLITWQMVVGDIMVILAQLVVAVPITFAGFDVFEDAPTFPFVFAFLDSLGYFSNMLFAFVLILNRFFIFCAPPFANSFFFGKRSVLVSLSATWIYAICQTSYTTFSGCIKTFIPHKLYFRPSCRTALSNDVARTLSRFGMYESYAFPGIMFVLYIIVLAKIRYDFRYLSSRLQSTKSKTEMRLLIQSILICGMLQVEVLAFSFLPKIKAAPTTGLYINLFIGLLSILNATTHPLVLFVFNTDVRLGLLGLFKKPTAVEHLSTTYSTRTIPPNRVATRRATLMSI</sequence>
<keyword evidence="2 5" id="KW-0812">Transmembrane</keyword>
<evidence type="ECO:0000256" key="3">
    <source>
        <dbReference type="ARBA" id="ARBA00022989"/>
    </source>
</evidence>
<dbReference type="InterPro" id="IPR017452">
    <property type="entry name" value="GPCR_Rhodpsn_7TM"/>
</dbReference>
<dbReference type="Gene3D" id="1.20.1070.10">
    <property type="entry name" value="Rhodopsin 7-helix transmembrane proteins"/>
    <property type="match status" value="1"/>
</dbReference>
<dbReference type="PROSITE" id="PS50262">
    <property type="entry name" value="G_PROTEIN_RECEP_F1_2"/>
    <property type="match status" value="1"/>
</dbReference>
<gene>
    <name evidence="7" type="ORF">QR680_006335</name>
</gene>
<evidence type="ECO:0000256" key="5">
    <source>
        <dbReference type="SAM" id="Phobius"/>
    </source>
</evidence>
<name>A0AA39LWY6_9BILA</name>
<evidence type="ECO:0000313" key="8">
    <source>
        <dbReference type="Proteomes" id="UP001175271"/>
    </source>
</evidence>
<evidence type="ECO:0000259" key="6">
    <source>
        <dbReference type="PROSITE" id="PS50262"/>
    </source>
</evidence>
<evidence type="ECO:0000313" key="7">
    <source>
        <dbReference type="EMBL" id="KAK0412652.1"/>
    </source>
</evidence>
<keyword evidence="8" id="KW-1185">Reference proteome</keyword>
<reference evidence="7" key="1">
    <citation type="submission" date="2023-06" db="EMBL/GenBank/DDBJ databases">
        <title>Genomic analysis of the entomopathogenic nematode Steinernema hermaphroditum.</title>
        <authorList>
            <person name="Schwarz E.M."/>
            <person name="Heppert J.K."/>
            <person name="Baniya A."/>
            <person name="Schwartz H.T."/>
            <person name="Tan C.-H."/>
            <person name="Antoshechkin I."/>
            <person name="Sternberg P.W."/>
            <person name="Goodrich-Blair H."/>
            <person name="Dillman A.R."/>
        </authorList>
    </citation>
    <scope>NUCLEOTIDE SEQUENCE</scope>
    <source>
        <strain evidence="7">PS9179</strain>
        <tissue evidence="7">Whole animal</tissue>
    </source>
</reference>
<feature type="transmembrane region" description="Helical" evidence="5">
    <location>
        <begin position="88"/>
        <end position="112"/>
    </location>
</feature>